<reference evidence="3" key="1">
    <citation type="journal article" date="2019" name="Int. J. Syst. Evol. Microbiol.">
        <title>The Global Catalogue of Microorganisms (GCM) 10K type strain sequencing project: providing services to taxonomists for standard genome sequencing and annotation.</title>
        <authorList>
            <consortium name="The Broad Institute Genomics Platform"/>
            <consortium name="The Broad Institute Genome Sequencing Center for Infectious Disease"/>
            <person name="Wu L."/>
            <person name="Ma J."/>
        </authorList>
    </citation>
    <scope>NUCLEOTIDE SEQUENCE [LARGE SCALE GENOMIC DNA]</scope>
    <source>
        <strain evidence="3">NBRC 111756</strain>
    </source>
</reference>
<dbReference type="EMBL" id="JBHSWE010000002">
    <property type="protein sequence ID" value="MFC6674155.1"/>
    <property type="molecule type" value="Genomic_DNA"/>
</dbReference>
<evidence type="ECO:0000313" key="3">
    <source>
        <dbReference type="Proteomes" id="UP001596422"/>
    </source>
</evidence>
<dbReference type="Proteomes" id="UP001596422">
    <property type="component" value="Unassembled WGS sequence"/>
</dbReference>
<dbReference type="RefSeq" id="WP_379913857.1">
    <property type="nucleotide sequence ID" value="NZ_JBHSWE010000002.1"/>
</dbReference>
<sequence length="151" mass="16866">MYKCFISLVMLGLCMMPVRLYAGITIEGTLTHERVVQPGDSFRGTIAIRNTGERAAEVKVYRTDYSFAADGRNDYGPPGRLVRSNADWLHLGREHITIASRSVVNLNYEMRVADDEALNGTYWSMVMVEPVSARESTLAPGRARLAPSLRQ</sequence>
<evidence type="ECO:0000313" key="2">
    <source>
        <dbReference type="EMBL" id="MFC6674155.1"/>
    </source>
</evidence>
<feature type="chain" id="PRO_5046990215" evidence="1">
    <location>
        <begin position="23"/>
        <end position="151"/>
    </location>
</feature>
<comment type="caution">
    <text evidence="2">The sequence shown here is derived from an EMBL/GenBank/DDBJ whole genome shotgun (WGS) entry which is preliminary data.</text>
</comment>
<evidence type="ECO:0000256" key="1">
    <source>
        <dbReference type="SAM" id="SignalP"/>
    </source>
</evidence>
<name>A0ABW2A9P8_9GAMM</name>
<accession>A0ABW2A9P8</accession>
<gene>
    <name evidence="2" type="ORF">ACFQDL_31665</name>
</gene>
<protein>
    <submittedName>
        <fullName evidence="2">Uncharacterized protein</fullName>
    </submittedName>
</protein>
<proteinExistence type="predicted"/>
<keyword evidence="1" id="KW-0732">Signal</keyword>
<organism evidence="2 3">
    <name type="scientific">Marinobacterium aestuariivivens</name>
    <dbReference type="NCBI Taxonomy" id="1698799"/>
    <lineage>
        <taxon>Bacteria</taxon>
        <taxon>Pseudomonadati</taxon>
        <taxon>Pseudomonadota</taxon>
        <taxon>Gammaproteobacteria</taxon>
        <taxon>Oceanospirillales</taxon>
        <taxon>Oceanospirillaceae</taxon>
        <taxon>Marinobacterium</taxon>
    </lineage>
</organism>
<feature type="signal peptide" evidence="1">
    <location>
        <begin position="1"/>
        <end position="22"/>
    </location>
</feature>
<keyword evidence="3" id="KW-1185">Reference proteome</keyword>